<evidence type="ECO:0000256" key="2">
    <source>
        <dbReference type="SAM" id="Phobius"/>
    </source>
</evidence>
<sequence>MVIVIYLGLLYLLSVVFPGGNFSLDTRAQIISLLINASVFFLIFTFIYALLERSRERRTAEATRQKKSAGKPDQDEGDPDAPSLRGRPNPNTSRKKSRRRR</sequence>
<name>A0A6J4PTZ1_9ACTN</name>
<proteinExistence type="predicted"/>
<protein>
    <submittedName>
        <fullName evidence="3">Uncharacterized protein</fullName>
    </submittedName>
</protein>
<accession>A0A6J4PTZ1</accession>
<evidence type="ECO:0000256" key="1">
    <source>
        <dbReference type="SAM" id="MobiDB-lite"/>
    </source>
</evidence>
<organism evidence="3">
    <name type="scientific">uncultured Rubrobacteraceae bacterium</name>
    <dbReference type="NCBI Taxonomy" id="349277"/>
    <lineage>
        <taxon>Bacteria</taxon>
        <taxon>Bacillati</taxon>
        <taxon>Actinomycetota</taxon>
        <taxon>Rubrobacteria</taxon>
        <taxon>Rubrobacterales</taxon>
        <taxon>Rubrobacteraceae</taxon>
        <taxon>environmental samples</taxon>
    </lineage>
</organism>
<feature type="compositionally biased region" description="Basic and acidic residues" evidence="1">
    <location>
        <begin position="59"/>
        <end position="74"/>
    </location>
</feature>
<dbReference type="EMBL" id="CADCVA010000186">
    <property type="protein sequence ID" value="CAA9419527.1"/>
    <property type="molecule type" value="Genomic_DNA"/>
</dbReference>
<keyword evidence="2" id="KW-1133">Transmembrane helix</keyword>
<reference evidence="3" key="1">
    <citation type="submission" date="2020-02" db="EMBL/GenBank/DDBJ databases">
        <authorList>
            <person name="Meier V. D."/>
        </authorList>
    </citation>
    <scope>NUCLEOTIDE SEQUENCE</scope>
    <source>
        <strain evidence="3">AVDCRST_MAG82</strain>
    </source>
</reference>
<feature type="transmembrane region" description="Helical" evidence="2">
    <location>
        <begin position="28"/>
        <end position="51"/>
    </location>
</feature>
<gene>
    <name evidence="3" type="ORF">AVDCRST_MAG82-1328</name>
</gene>
<feature type="region of interest" description="Disordered" evidence="1">
    <location>
        <begin position="59"/>
        <end position="101"/>
    </location>
</feature>
<keyword evidence="2" id="KW-0812">Transmembrane</keyword>
<evidence type="ECO:0000313" key="3">
    <source>
        <dbReference type="EMBL" id="CAA9419527.1"/>
    </source>
</evidence>
<dbReference type="AlphaFoldDB" id="A0A6J4PTZ1"/>
<keyword evidence="2" id="KW-0472">Membrane</keyword>